<evidence type="ECO:0000313" key="5">
    <source>
        <dbReference type="Proteomes" id="UP001230051"/>
    </source>
</evidence>
<dbReference type="GO" id="GO:0005736">
    <property type="term" value="C:RNA polymerase I complex"/>
    <property type="evidence" value="ECO:0007669"/>
    <property type="project" value="TreeGrafter"/>
</dbReference>
<keyword evidence="1 4" id="KW-0240">DNA-directed RNA polymerase</keyword>
<dbReference type="GO" id="GO:0003899">
    <property type="term" value="F:DNA-directed RNA polymerase activity"/>
    <property type="evidence" value="ECO:0007669"/>
    <property type="project" value="InterPro"/>
</dbReference>
<gene>
    <name evidence="4" type="primary">POLR1C</name>
    <name evidence="4" type="ORF">AOXY_G7955</name>
</gene>
<accession>A0AAD8LNW7</accession>
<sequence>MSSYVFDTIVLKLQRAWTRQHTYRNISFIARHASNQLVQLLFKRKFAKVLNSRPDTRSREVLRYEELKNKVKLARVQDHFIFSVESTAILPPDVLVGEVIKVLMAKC</sequence>
<evidence type="ECO:0000259" key="3">
    <source>
        <dbReference type="Pfam" id="PF01193"/>
    </source>
</evidence>
<dbReference type="PANTHER" id="PTHR11800:SF13">
    <property type="entry name" value="DNA-DIRECTED RNA POLYMERASES I AND III SUBUNIT RPAC1"/>
    <property type="match status" value="1"/>
</dbReference>
<keyword evidence="2" id="KW-0804">Transcription</keyword>
<dbReference type="Proteomes" id="UP001230051">
    <property type="component" value="Unassembled WGS sequence"/>
</dbReference>
<keyword evidence="5" id="KW-1185">Reference proteome</keyword>
<comment type="caution">
    <text evidence="4">The sequence shown here is derived from an EMBL/GenBank/DDBJ whole genome shotgun (WGS) entry which is preliminary data.</text>
</comment>
<dbReference type="GO" id="GO:0005666">
    <property type="term" value="C:RNA polymerase III complex"/>
    <property type="evidence" value="ECO:0007669"/>
    <property type="project" value="TreeGrafter"/>
</dbReference>
<protein>
    <submittedName>
        <fullName evidence="4">DNA-directed RNA polymerases I and III subunit RPAC1 isoform X1</fullName>
    </submittedName>
</protein>
<dbReference type="InterPro" id="IPR050518">
    <property type="entry name" value="Rpo3/RPB3_RNA_Pol_subunit"/>
</dbReference>
<dbReference type="AlphaFoldDB" id="A0AAD8LNW7"/>
<dbReference type="GO" id="GO:0046983">
    <property type="term" value="F:protein dimerization activity"/>
    <property type="evidence" value="ECO:0007669"/>
    <property type="project" value="InterPro"/>
</dbReference>
<dbReference type="GO" id="GO:0006351">
    <property type="term" value="P:DNA-templated transcription"/>
    <property type="evidence" value="ECO:0007669"/>
    <property type="project" value="InterPro"/>
</dbReference>
<proteinExistence type="predicted"/>
<dbReference type="InterPro" id="IPR036603">
    <property type="entry name" value="RBP11-like"/>
</dbReference>
<dbReference type="Gene3D" id="3.30.1360.10">
    <property type="entry name" value="RNA polymerase, RBP11-like subunit"/>
    <property type="match status" value="1"/>
</dbReference>
<evidence type="ECO:0000313" key="4">
    <source>
        <dbReference type="EMBL" id="KAK1170983.1"/>
    </source>
</evidence>
<name>A0AAD8LNW7_ACIOX</name>
<dbReference type="EMBL" id="JAGXEW010000006">
    <property type="protein sequence ID" value="KAK1170983.1"/>
    <property type="molecule type" value="Genomic_DNA"/>
</dbReference>
<dbReference type="InterPro" id="IPR011263">
    <property type="entry name" value="DNA-dir_RNA_pol_RpoA/D/Rpb3"/>
</dbReference>
<dbReference type="SUPFAM" id="SSF55257">
    <property type="entry name" value="RBP11-like subunits of RNA polymerase"/>
    <property type="match status" value="1"/>
</dbReference>
<dbReference type="Pfam" id="PF01193">
    <property type="entry name" value="RNA_pol_L"/>
    <property type="match status" value="1"/>
</dbReference>
<feature type="domain" description="DNA-directed RNA polymerase RpoA/D/Rpb3-type" evidence="3">
    <location>
        <begin position="64"/>
        <end position="107"/>
    </location>
</feature>
<organism evidence="4 5">
    <name type="scientific">Acipenser oxyrinchus oxyrinchus</name>
    <dbReference type="NCBI Taxonomy" id="40147"/>
    <lineage>
        <taxon>Eukaryota</taxon>
        <taxon>Metazoa</taxon>
        <taxon>Chordata</taxon>
        <taxon>Craniata</taxon>
        <taxon>Vertebrata</taxon>
        <taxon>Euteleostomi</taxon>
        <taxon>Actinopterygii</taxon>
        <taxon>Chondrostei</taxon>
        <taxon>Acipenseriformes</taxon>
        <taxon>Acipenseridae</taxon>
        <taxon>Acipenser</taxon>
    </lineage>
</organism>
<reference evidence="4" key="1">
    <citation type="submission" date="2022-02" db="EMBL/GenBank/DDBJ databases">
        <title>Atlantic sturgeon de novo genome assembly.</title>
        <authorList>
            <person name="Stock M."/>
            <person name="Klopp C."/>
            <person name="Guiguen Y."/>
            <person name="Cabau C."/>
            <person name="Parinello H."/>
            <person name="Santidrian Yebra-Pimentel E."/>
            <person name="Kuhl H."/>
            <person name="Dirks R.P."/>
            <person name="Guessner J."/>
            <person name="Wuertz S."/>
            <person name="Du K."/>
            <person name="Schartl M."/>
        </authorList>
    </citation>
    <scope>NUCLEOTIDE SEQUENCE</scope>
    <source>
        <strain evidence="4">STURGEONOMICS-FGT-2020</strain>
        <tissue evidence="4">Whole blood</tissue>
    </source>
</reference>
<dbReference type="PANTHER" id="PTHR11800">
    <property type="entry name" value="DNA-DIRECTED RNA POLYMERASE"/>
    <property type="match status" value="1"/>
</dbReference>
<evidence type="ECO:0000256" key="1">
    <source>
        <dbReference type="ARBA" id="ARBA00022478"/>
    </source>
</evidence>
<evidence type="ECO:0000256" key="2">
    <source>
        <dbReference type="ARBA" id="ARBA00023163"/>
    </source>
</evidence>